<feature type="chain" id="PRO_5040143299" evidence="2">
    <location>
        <begin position="26"/>
        <end position="154"/>
    </location>
</feature>
<dbReference type="OrthoDB" id="9428922at2759"/>
<dbReference type="AlphaFoldDB" id="A0A9Q1B5H1"/>
<proteinExistence type="predicted"/>
<feature type="region of interest" description="Disordered" evidence="1">
    <location>
        <begin position="27"/>
        <end position="71"/>
    </location>
</feature>
<dbReference type="EMBL" id="JAPFRF010000003">
    <property type="protein sequence ID" value="KAJ7338257.1"/>
    <property type="molecule type" value="Genomic_DNA"/>
</dbReference>
<sequence length="154" mass="15603">MRSRSRFLLLLIAVAVVLILDITVADEPLTSPDPTSPGGSQTPEPVGNSEPIISGKSEASGESEIGSPLAQVTTGVAPVSFAGADRSHAVEGNRDPLSSDASSPGSFSLDLLLGDSPPGPATDAAAPSHESQESVDHEVDSEEEETAALASQGM</sequence>
<feature type="region of interest" description="Disordered" evidence="1">
    <location>
        <begin position="86"/>
        <end position="154"/>
    </location>
</feature>
<evidence type="ECO:0000256" key="1">
    <source>
        <dbReference type="SAM" id="MobiDB-lite"/>
    </source>
</evidence>
<evidence type="ECO:0000313" key="3">
    <source>
        <dbReference type="EMBL" id="KAJ7338257.1"/>
    </source>
</evidence>
<comment type="caution">
    <text evidence="3">The sequence shown here is derived from an EMBL/GenBank/DDBJ whole genome shotgun (WGS) entry which is preliminary data.</text>
</comment>
<evidence type="ECO:0000313" key="4">
    <source>
        <dbReference type="Proteomes" id="UP001142489"/>
    </source>
</evidence>
<feature type="compositionally biased region" description="Low complexity" evidence="1">
    <location>
        <begin position="102"/>
        <end position="116"/>
    </location>
</feature>
<keyword evidence="4" id="KW-1185">Reference proteome</keyword>
<name>A0A9Q1B5H1_9SAUR</name>
<accession>A0A9Q1B5H1</accession>
<protein>
    <submittedName>
        <fullName evidence="3">Uncharacterized protein</fullName>
    </submittedName>
</protein>
<keyword evidence="2" id="KW-0732">Signal</keyword>
<gene>
    <name evidence="3" type="ORF">JRQ81_010992</name>
</gene>
<evidence type="ECO:0000256" key="2">
    <source>
        <dbReference type="SAM" id="SignalP"/>
    </source>
</evidence>
<feature type="signal peptide" evidence="2">
    <location>
        <begin position="1"/>
        <end position="25"/>
    </location>
</feature>
<reference evidence="3" key="1">
    <citation type="journal article" date="2023" name="DNA Res.">
        <title>Chromosome-level genome assembly of Phrynocephalus forsythii using third-generation DNA sequencing and Hi-C analysis.</title>
        <authorList>
            <person name="Qi Y."/>
            <person name="Zhao W."/>
            <person name="Zhao Y."/>
            <person name="Niu C."/>
            <person name="Cao S."/>
            <person name="Zhang Y."/>
        </authorList>
    </citation>
    <scope>NUCLEOTIDE SEQUENCE</scope>
    <source>
        <tissue evidence="3">Muscle</tissue>
    </source>
</reference>
<dbReference type="Proteomes" id="UP001142489">
    <property type="component" value="Unassembled WGS sequence"/>
</dbReference>
<organism evidence="3 4">
    <name type="scientific">Phrynocephalus forsythii</name>
    <dbReference type="NCBI Taxonomy" id="171643"/>
    <lineage>
        <taxon>Eukaryota</taxon>
        <taxon>Metazoa</taxon>
        <taxon>Chordata</taxon>
        <taxon>Craniata</taxon>
        <taxon>Vertebrata</taxon>
        <taxon>Euteleostomi</taxon>
        <taxon>Lepidosauria</taxon>
        <taxon>Squamata</taxon>
        <taxon>Bifurcata</taxon>
        <taxon>Unidentata</taxon>
        <taxon>Episquamata</taxon>
        <taxon>Toxicofera</taxon>
        <taxon>Iguania</taxon>
        <taxon>Acrodonta</taxon>
        <taxon>Agamidae</taxon>
        <taxon>Agaminae</taxon>
        <taxon>Phrynocephalus</taxon>
    </lineage>
</organism>